<comment type="caution">
    <text evidence="4">The sequence shown here is derived from an EMBL/GenBank/DDBJ whole genome shotgun (WGS) entry which is preliminary data.</text>
</comment>
<dbReference type="GeneID" id="29422243"/>
<keyword evidence="2" id="KW-0812">Transmembrane</keyword>
<accession>A0AAX0J204</accession>
<feature type="compositionally biased region" description="Basic and acidic residues" evidence="1">
    <location>
        <begin position="83"/>
        <end position="99"/>
    </location>
</feature>
<keyword evidence="2" id="KW-1133">Transmembrane helix</keyword>
<sequence>MDLVKQLPLRGIAMILIAVALMLGAWGVYSVTSDNSSSAPKTSTAETSEQTPAEKSAPQAPAVSDTPAASDAPGESAAPAEKAPADKPADKPAADKPAAERPVPVRVLNNSTVQGLAAQVADTLRSHGIDVVEVGNLPDAVVPQTTVFYPAGHQAQAQKIADQLHAVIAQHDNPDIVVVTVQ</sequence>
<protein>
    <recommendedName>
        <fullName evidence="3">LytR/CpsA/Psr regulator C-terminal domain-containing protein</fullName>
    </recommendedName>
</protein>
<dbReference type="Proteomes" id="UP000186159">
    <property type="component" value="Unassembled WGS sequence"/>
</dbReference>
<gene>
    <name evidence="4" type="ORF">AOT42_10140</name>
</gene>
<evidence type="ECO:0000256" key="2">
    <source>
        <dbReference type="SAM" id="Phobius"/>
    </source>
</evidence>
<dbReference type="AlphaFoldDB" id="A0AAX0J204"/>
<dbReference type="Gene3D" id="3.30.70.2390">
    <property type="match status" value="1"/>
</dbReference>
<evidence type="ECO:0000259" key="3">
    <source>
        <dbReference type="Pfam" id="PF13399"/>
    </source>
</evidence>
<keyword evidence="2" id="KW-0472">Membrane</keyword>
<dbReference type="RefSeq" id="WP_014319372.1">
    <property type="nucleotide sequence ID" value="NZ_LJXR01000006.1"/>
</dbReference>
<dbReference type="EMBL" id="LJXR01000006">
    <property type="protein sequence ID" value="OKY23067.1"/>
    <property type="molecule type" value="Genomic_DNA"/>
</dbReference>
<evidence type="ECO:0000313" key="5">
    <source>
        <dbReference type="Proteomes" id="UP000186159"/>
    </source>
</evidence>
<reference evidence="4 5" key="1">
    <citation type="submission" date="2015-09" db="EMBL/GenBank/DDBJ databases">
        <title>Genome sequencing of Corynebacterium diphtheriae Bv. Gravis strain DSM 44123.</title>
        <authorList>
            <person name="Sangal V."/>
            <person name="Burkovski A."/>
        </authorList>
    </citation>
    <scope>NUCLEOTIDE SEQUENCE [LARGE SCALE GENOMIC DNA]</scope>
    <source>
        <strain evidence="4 5">DSM 44123</strain>
    </source>
</reference>
<evidence type="ECO:0000256" key="1">
    <source>
        <dbReference type="SAM" id="MobiDB-lite"/>
    </source>
</evidence>
<name>A0AAX0J204_CORDP</name>
<feature type="region of interest" description="Disordered" evidence="1">
    <location>
        <begin position="32"/>
        <end position="106"/>
    </location>
</feature>
<evidence type="ECO:0000313" key="4">
    <source>
        <dbReference type="EMBL" id="OKY23067.1"/>
    </source>
</evidence>
<feature type="domain" description="LytR/CpsA/Psr regulator C-terminal" evidence="3">
    <location>
        <begin position="103"/>
        <end position="179"/>
    </location>
</feature>
<proteinExistence type="predicted"/>
<dbReference type="InterPro" id="IPR027381">
    <property type="entry name" value="LytR/CpsA/Psr_C"/>
</dbReference>
<organism evidence="4 5">
    <name type="scientific">Corynebacterium diphtheriae bv. gravis</name>
    <dbReference type="NCBI Taxonomy" id="1720349"/>
    <lineage>
        <taxon>Bacteria</taxon>
        <taxon>Bacillati</taxon>
        <taxon>Actinomycetota</taxon>
        <taxon>Actinomycetes</taxon>
        <taxon>Mycobacteriales</taxon>
        <taxon>Corynebacteriaceae</taxon>
        <taxon>Corynebacterium</taxon>
    </lineage>
</organism>
<feature type="transmembrane region" description="Helical" evidence="2">
    <location>
        <begin position="12"/>
        <end position="29"/>
    </location>
</feature>
<dbReference type="Pfam" id="PF13399">
    <property type="entry name" value="LytR_C"/>
    <property type="match status" value="1"/>
</dbReference>
<feature type="compositionally biased region" description="Polar residues" evidence="1">
    <location>
        <begin position="32"/>
        <end position="53"/>
    </location>
</feature>